<keyword evidence="11" id="KW-1185">Reference proteome</keyword>
<keyword evidence="3" id="KW-1003">Cell membrane</keyword>
<dbReference type="Pfam" id="PF02397">
    <property type="entry name" value="Bac_transf"/>
    <property type="match status" value="1"/>
</dbReference>
<comment type="caution">
    <text evidence="10">The sequence shown here is derived from an EMBL/GenBank/DDBJ whole genome shotgun (WGS) entry which is preliminary data.</text>
</comment>
<dbReference type="Proteomes" id="UP000654345">
    <property type="component" value="Unassembled WGS sequence"/>
</dbReference>
<evidence type="ECO:0000313" key="10">
    <source>
        <dbReference type="EMBL" id="GHO51763.1"/>
    </source>
</evidence>
<feature type="domain" description="Bacterial sugar transferase" evidence="9">
    <location>
        <begin position="42"/>
        <end position="229"/>
    </location>
</feature>
<gene>
    <name evidence="10" type="ORF">KSB_02380</name>
</gene>
<keyword evidence="4" id="KW-0808">Transferase</keyword>
<evidence type="ECO:0000256" key="1">
    <source>
        <dbReference type="ARBA" id="ARBA00004236"/>
    </source>
</evidence>
<evidence type="ECO:0000256" key="3">
    <source>
        <dbReference type="ARBA" id="ARBA00022475"/>
    </source>
</evidence>
<evidence type="ECO:0000259" key="9">
    <source>
        <dbReference type="Pfam" id="PF02397"/>
    </source>
</evidence>
<dbReference type="InterPro" id="IPR003362">
    <property type="entry name" value="Bact_transf"/>
</dbReference>
<dbReference type="EMBL" id="BNJG01000001">
    <property type="protein sequence ID" value="GHO51763.1"/>
    <property type="molecule type" value="Genomic_DNA"/>
</dbReference>
<sequence length="235" mass="26959">MVNQRVYNTLNYGQPQLLMSFIALHDMQWQEARVSRAYHMAKRALDITGALCGLALLGIALMFVGILMYCEDPGPLFYKQKRVGRYGKPFYLYKLRTMIVNADEYLKQHPALLAEWQMNGKLQNDPRITRIGRFLRRTSLDELPQMLNVLRGDMSLVGPRAIQFSEIEAFSELFPLRQMVKPGLTGLWQVSGRSMTSYEQRNILDCTYVLECSLRMDLQILLKTLPVVLNGAGAF</sequence>
<comment type="similarity">
    <text evidence="2">Belongs to the bacterial sugar transferase family.</text>
</comment>
<evidence type="ECO:0000256" key="4">
    <source>
        <dbReference type="ARBA" id="ARBA00022679"/>
    </source>
</evidence>
<keyword evidence="7 8" id="KW-0472">Membrane</keyword>
<evidence type="ECO:0000256" key="6">
    <source>
        <dbReference type="ARBA" id="ARBA00022989"/>
    </source>
</evidence>
<feature type="transmembrane region" description="Helical" evidence="8">
    <location>
        <begin position="44"/>
        <end position="69"/>
    </location>
</feature>
<dbReference type="PANTHER" id="PTHR30576:SF4">
    <property type="entry name" value="UNDECAPRENYL-PHOSPHATE GALACTOSE PHOSPHOTRANSFERASE"/>
    <property type="match status" value="1"/>
</dbReference>
<protein>
    <recommendedName>
        <fullName evidence="9">Bacterial sugar transferase domain-containing protein</fullName>
    </recommendedName>
</protein>
<evidence type="ECO:0000256" key="2">
    <source>
        <dbReference type="ARBA" id="ARBA00006464"/>
    </source>
</evidence>
<dbReference type="RefSeq" id="WP_201368738.1">
    <property type="nucleotide sequence ID" value="NZ_BNJG01000001.1"/>
</dbReference>
<evidence type="ECO:0000256" key="5">
    <source>
        <dbReference type="ARBA" id="ARBA00022692"/>
    </source>
</evidence>
<evidence type="ECO:0000313" key="11">
    <source>
        <dbReference type="Proteomes" id="UP000654345"/>
    </source>
</evidence>
<comment type="subcellular location">
    <subcellularLocation>
        <location evidence="1">Cell membrane</location>
    </subcellularLocation>
</comment>
<proteinExistence type="inferred from homology"/>
<evidence type="ECO:0000256" key="8">
    <source>
        <dbReference type="SAM" id="Phobius"/>
    </source>
</evidence>
<evidence type="ECO:0000256" key="7">
    <source>
        <dbReference type="ARBA" id="ARBA00023136"/>
    </source>
</evidence>
<name>A0ABQ3UGB7_9CHLR</name>
<dbReference type="PANTHER" id="PTHR30576">
    <property type="entry name" value="COLANIC BIOSYNTHESIS UDP-GLUCOSE LIPID CARRIER TRANSFERASE"/>
    <property type="match status" value="1"/>
</dbReference>
<accession>A0ABQ3UGB7</accession>
<keyword evidence="5 8" id="KW-0812">Transmembrane</keyword>
<reference evidence="10 11" key="1">
    <citation type="journal article" date="2021" name="Int. J. Syst. Evol. Microbiol.">
        <title>Reticulibacter mediterranei gen. nov., sp. nov., within the new family Reticulibacteraceae fam. nov., and Ktedonospora formicarum gen. nov., sp. nov., Ktedonobacter robiniae sp. nov., Dictyobacter formicarum sp. nov. and Dictyobacter arantiisoli sp. nov., belonging to the class Ktedonobacteria.</title>
        <authorList>
            <person name="Yabe S."/>
            <person name="Zheng Y."/>
            <person name="Wang C.M."/>
            <person name="Sakai Y."/>
            <person name="Abe K."/>
            <person name="Yokota A."/>
            <person name="Donadio S."/>
            <person name="Cavaletti L."/>
            <person name="Monciardini P."/>
        </authorList>
    </citation>
    <scope>NUCLEOTIDE SEQUENCE [LARGE SCALE GENOMIC DNA]</scope>
    <source>
        <strain evidence="10 11">SOSP1-30</strain>
    </source>
</reference>
<keyword evidence="6 8" id="KW-1133">Transmembrane helix</keyword>
<organism evidence="10 11">
    <name type="scientific">Ktedonobacter robiniae</name>
    <dbReference type="NCBI Taxonomy" id="2778365"/>
    <lineage>
        <taxon>Bacteria</taxon>
        <taxon>Bacillati</taxon>
        <taxon>Chloroflexota</taxon>
        <taxon>Ktedonobacteria</taxon>
        <taxon>Ktedonobacterales</taxon>
        <taxon>Ktedonobacteraceae</taxon>
        <taxon>Ktedonobacter</taxon>
    </lineage>
</organism>